<feature type="compositionally biased region" description="Gly residues" evidence="1">
    <location>
        <begin position="18"/>
        <end position="38"/>
    </location>
</feature>
<evidence type="ECO:0000313" key="4">
    <source>
        <dbReference type="Proteomes" id="UP001151760"/>
    </source>
</evidence>
<feature type="region of interest" description="Disordered" evidence="1">
    <location>
        <begin position="192"/>
        <end position="234"/>
    </location>
</feature>
<evidence type="ECO:0000259" key="2">
    <source>
        <dbReference type="Pfam" id="PF03732"/>
    </source>
</evidence>
<comment type="caution">
    <text evidence="3">The sequence shown here is derived from an EMBL/GenBank/DDBJ whole genome shotgun (WGS) entry which is preliminary data.</text>
</comment>
<dbReference type="Proteomes" id="UP001151760">
    <property type="component" value="Unassembled WGS sequence"/>
</dbReference>
<dbReference type="EMBL" id="BQNB010019209">
    <property type="protein sequence ID" value="GJT82877.1"/>
    <property type="molecule type" value="Genomic_DNA"/>
</dbReference>
<dbReference type="Pfam" id="PF03732">
    <property type="entry name" value="Retrotrans_gag"/>
    <property type="match status" value="1"/>
</dbReference>
<dbReference type="GO" id="GO:0003964">
    <property type="term" value="F:RNA-directed DNA polymerase activity"/>
    <property type="evidence" value="ECO:0007669"/>
    <property type="project" value="UniProtKB-KW"/>
</dbReference>
<reference evidence="3" key="2">
    <citation type="submission" date="2022-01" db="EMBL/GenBank/DDBJ databases">
        <authorList>
            <person name="Yamashiro T."/>
            <person name="Shiraishi A."/>
            <person name="Satake H."/>
            <person name="Nakayama K."/>
        </authorList>
    </citation>
    <scope>NUCLEOTIDE SEQUENCE</scope>
</reference>
<feature type="region of interest" description="Disordered" evidence="1">
    <location>
        <begin position="1"/>
        <end position="63"/>
    </location>
</feature>
<feature type="compositionally biased region" description="Polar residues" evidence="1">
    <location>
        <begin position="222"/>
        <end position="232"/>
    </location>
</feature>
<proteinExistence type="predicted"/>
<dbReference type="Gene3D" id="4.10.60.10">
    <property type="entry name" value="Zinc finger, CCHC-type"/>
    <property type="match status" value="1"/>
</dbReference>
<keyword evidence="3" id="KW-0695">RNA-directed DNA polymerase</keyword>
<feature type="domain" description="Retrotransposon gag" evidence="2">
    <location>
        <begin position="106"/>
        <end position="161"/>
    </location>
</feature>
<reference evidence="3" key="1">
    <citation type="journal article" date="2022" name="Int. J. Mol. Sci.">
        <title>Draft Genome of Tanacetum Coccineum: Genomic Comparison of Closely Related Tanacetum-Family Plants.</title>
        <authorList>
            <person name="Yamashiro T."/>
            <person name="Shiraishi A."/>
            <person name="Nakayama K."/>
            <person name="Satake H."/>
        </authorList>
    </citation>
    <scope>NUCLEOTIDE SEQUENCE</scope>
</reference>
<sequence length="349" mass="38192">MPPRMRTRSAGRLVAESRGGGTGGWVCRGGGKGRGPRGGNDDHVDELNGQENDQGVGANRGIEGVNGNVEGVNGGAPNFSTIIAQQLQNLLLAILAQIRTLSWEVAVSMSWNDFKFMMIEEFYPSHKMQMLETELWNHAMVMADHAAYTDRFHELARLVPHLIRGMVAATEPKTMQKAVQISGALTDEAVRNRSIKKVEKRGNVGEPSKDKNGRDDNKRTRTGNAFATTTNPVGRENTGAWPKCTTCNSYHAPRGPCRTCFNYNRSGHLARDCRGVPRNVNPVNARNPTVRACYECGSTDHGHGNQGNQARGRAFMLGAEEARQDPNIVTGIEPSELGFRWSLAILSIL</sequence>
<accession>A0ABQ5H4Q1</accession>
<gene>
    <name evidence="3" type="ORF">Tco_1057219</name>
</gene>
<evidence type="ECO:0000313" key="3">
    <source>
        <dbReference type="EMBL" id="GJT82877.1"/>
    </source>
</evidence>
<keyword evidence="3" id="KW-0548">Nucleotidyltransferase</keyword>
<feature type="compositionally biased region" description="Basic and acidic residues" evidence="1">
    <location>
        <begin position="192"/>
        <end position="219"/>
    </location>
</feature>
<dbReference type="InterPro" id="IPR005162">
    <property type="entry name" value="Retrotrans_gag_dom"/>
</dbReference>
<name>A0ABQ5H4Q1_9ASTR</name>
<evidence type="ECO:0000256" key="1">
    <source>
        <dbReference type="SAM" id="MobiDB-lite"/>
    </source>
</evidence>
<organism evidence="3 4">
    <name type="scientific">Tanacetum coccineum</name>
    <dbReference type="NCBI Taxonomy" id="301880"/>
    <lineage>
        <taxon>Eukaryota</taxon>
        <taxon>Viridiplantae</taxon>
        <taxon>Streptophyta</taxon>
        <taxon>Embryophyta</taxon>
        <taxon>Tracheophyta</taxon>
        <taxon>Spermatophyta</taxon>
        <taxon>Magnoliopsida</taxon>
        <taxon>eudicotyledons</taxon>
        <taxon>Gunneridae</taxon>
        <taxon>Pentapetalae</taxon>
        <taxon>asterids</taxon>
        <taxon>campanulids</taxon>
        <taxon>Asterales</taxon>
        <taxon>Asteraceae</taxon>
        <taxon>Asteroideae</taxon>
        <taxon>Anthemideae</taxon>
        <taxon>Anthemidinae</taxon>
        <taxon>Tanacetum</taxon>
    </lineage>
</organism>
<protein>
    <submittedName>
        <fullName evidence="3">Reverse transcriptase domain-containing protein</fullName>
    </submittedName>
</protein>
<keyword evidence="3" id="KW-0808">Transferase</keyword>
<keyword evidence="4" id="KW-1185">Reference proteome</keyword>